<keyword evidence="2" id="KW-1185">Reference proteome</keyword>
<comment type="caution">
    <text evidence="1">The sequence shown here is derived from an EMBL/GenBank/DDBJ whole genome shotgun (WGS) entry which is preliminary data.</text>
</comment>
<evidence type="ECO:0000313" key="1">
    <source>
        <dbReference type="EMBL" id="MFC3153328.1"/>
    </source>
</evidence>
<dbReference type="RefSeq" id="WP_386723249.1">
    <property type="nucleotide sequence ID" value="NZ_JBHRSZ010000009.1"/>
</dbReference>
<dbReference type="EMBL" id="JBHRSZ010000009">
    <property type="protein sequence ID" value="MFC3153328.1"/>
    <property type="molecule type" value="Genomic_DNA"/>
</dbReference>
<protein>
    <submittedName>
        <fullName evidence="1">Uncharacterized protein</fullName>
    </submittedName>
</protein>
<dbReference type="Proteomes" id="UP001595476">
    <property type="component" value="Unassembled WGS sequence"/>
</dbReference>
<evidence type="ECO:0000313" key="2">
    <source>
        <dbReference type="Proteomes" id="UP001595476"/>
    </source>
</evidence>
<name>A0ABV7HKV8_9GAMM</name>
<reference evidence="2" key="1">
    <citation type="journal article" date="2019" name="Int. J. Syst. Evol. Microbiol.">
        <title>The Global Catalogue of Microorganisms (GCM) 10K type strain sequencing project: providing services to taxonomists for standard genome sequencing and annotation.</title>
        <authorList>
            <consortium name="The Broad Institute Genomics Platform"/>
            <consortium name="The Broad Institute Genome Sequencing Center for Infectious Disease"/>
            <person name="Wu L."/>
            <person name="Ma J."/>
        </authorList>
    </citation>
    <scope>NUCLEOTIDE SEQUENCE [LARGE SCALE GENOMIC DNA]</scope>
    <source>
        <strain evidence="2">KCTC 52438</strain>
    </source>
</reference>
<gene>
    <name evidence="1" type="ORF">ACFOEK_19970</name>
</gene>
<proteinExistence type="predicted"/>
<accession>A0ABV7HKV8</accession>
<sequence length="112" mass="12508">MKNKNRAFVGIATLFLIIVVTTVASDRHYRWLVINGIPAYQYANELLAGKASKTPDSLIDKIIIKPATNDIVVFSDHLGFYLYAYSPQKVPSVMGVSWSKLIGSWYVGKLKT</sequence>
<organism evidence="1 2">
    <name type="scientific">Litoribrevibacter euphylliae</name>
    <dbReference type="NCBI Taxonomy" id="1834034"/>
    <lineage>
        <taxon>Bacteria</taxon>
        <taxon>Pseudomonadati</taxon>
        <taxon>Pseudomonadota</taxon>
        <taxon>Gammaproteobacteria</taxon>
        <taxon>Oceanospirillales</taxon>
        <taxon>Oceanospirillaceae</taxon>
        <taxon>Litoribrevibacter</taxon>
    </lineage>
</organism>